<dbReference type="EMBL" id="JPKZ01001794">
    <property type="protein sequence ID" value="KHN80059.1"/>
    <property type="molecule type" value="Genomic_DNA"/>
</dbReference>
<dbReference type="PANTHER" id="PTHR43272:SF107">
    <property type="entry name" value="LONG-CHAIN-FATTY-ACID--COA LIGASE 5"/>
    <property type="match status" value="1"/>
</dbReference>
<comment type="caution">
    <text evidence="16">The sequence shown here is derived from an EMBL/GenBank/DDBJ whole genome shotgun (WGS) entry which is preliminary data.</text>
</comment>
<dbReference type="EC" id="6.2.1.3" evidence="13"/>
<evidence type="ECO:0000256" key="8">
    <source>
        <dbReference type="ARBA" id="ARBA00024495"/>
    </source>
</evidence>
<keyword evidence="17" id="KW-1185">Reference proteome</keyword>
<keyword evidence="3 13" id="KW-0547">Nucleotide-binding</keyword>
<keyword evidence="5 13" id="KW-0067">ATP-binding</keyword>
<dbReference type="Pfam" id="PF00501">
    <property type="entry name" value="AMP-binding"/>
    <property type="match status" value="1"/>
</dbReference>
<evidence type="ECO:0000256" key="10">
    <source>
        <dbReference type="ARBA" id="ARBA00024548"/>
    </source>
</evidence>
<comment type="catalytic activity">
    <reaction evidence="6">
        <text>5-hydroxy-(6E,8Z,11Z,14Z)-eicosatetraenoate + ATP + CoA = 5-hydroxy-(6E,8Z,11Z,14Z)-eicosatetraenoyl-CoA + AMP + diphosphate</text>
        <dbReference type="Rhea" id="RHEA:52108"/>
        <dbReference type="ChEBI" id="CHEBI:30616"/>
        <dbReference type="ChEBI" id="CHEBI:33019"/>
        <dbReference type="ChEBI" id="CHEBI:57287"/>
        <dbReference type="ChEBI" id="CHEBI:65341"/>
        <dbReference type="ChEBI" id="CHEBI:136407"/>
        <dbReference type="ChEBI" id="CHEBI:456215"/>
    </reaction>
    <physiologicalReaction direction="left-to-right" evidence="6">
        <dbReference type="Rhea" id="RHEA:52109"/>
    </physiologicalReaction>
</comment>
<dbReference type="AlphaFoldDB" id="A0A0B2VF22"/>
<comment type="similarity">
    <text evidence="1 13">Belongs to the ATP-dependent AMP-binding enzyme family.</text>
</comment>
<feature type="region of interest" description="Disordered" evidence="14">
    <location>
        <begin position="1"/>
        <end position="48"/>
    </location>
</feature>
<evidence type="ECO:0000256" key="9">
    <source>
        <dbReference type="ARBA" id="ARBA00024532"/>
    </source>
</evidence>
<dbReference type="GO" id="GO:0005524">
    <property type="term" value="F:ATP binding"/>
    <property type="evidence" value="ECO:0007669"/>
    <property type="project" value="UniProtKB-KW"/>
</dbReference>
<proteinExistence type="inferred from homology"/>
<dbReference type="OMA" id="IWHSYER"/>
<sequence length="693" mass="76833">MHRRHPTFMSSMGRDGAHGDASVPATQTPILSRLCGSKRTPNETRGASARYVSAGADRMRDVDRPLKVKPIVKLSSQSRLLPDGSRIAACLHSDQLLCYNFEDARTIHEAVRRGLRQSNNGPMLGYRIRKADGSEPYAWLTYGEVIDQSIDLAYGLIKLGIAPGQETFIGIYAKNRPEWVISELAAYNNSNVVVSIYATLGPDARNFILNQANIEVVVCDDEQKVNELIDDKSKCASLKHIIMIEALNEHLKEKAADMGIFVYQFSEVQQMGRHLEPKPQLLVPKPEDLCTICYTSGTTGQPKGAMLTHGNIIACTIAFAFFKNSALCSKDVMISYLPLAHMYERVMECNQFGIGGSVGFFSGDIRRLADDMKQLKPTVVPLVISEVEKSLLKKTVFHAAVAFKNRDVRRGIVRSDSFFDRTIFKRIREQMGGRVRVITVGSAPTAKEVLSFARAALGCIVVEGYGQTECSAAASAQMEGDPSVGHVGIPLMCNAIKLVDVPELEYYAQDNVGEICVRGYNVFKGYYKNEEATKEALDADGWLHTGDIGQWNANGTLSGEYIAPERIENVYVQSKLIAQLFVHGESLKSCLVAIVVPNEEVLRKVVVDTLDLRDATFEELCSNIVVKKMILDDMFEIGKKAGLFSFEQVKDIFVSSEQFTVENDLLTPTLKGKRPNIKKHFATQLAEMYSKLK</sequence>
<dbReference type="PROSITE" id="PS00455">
    <property type="entry name" value="AMP_BINDING"/>
    <property type="match status" value="1"/>
</dbReference>
<dbReference type="SUPFAM" id="SSF56801">
    <property type="entry name" value="Acetyl-CoA synthetase-like"/>
    <property type="match status" value="1"/>
</dbReference>
<comment type="catalytic activity">
    <reaction evidence="7">
        <text>a long-chain fatty acid + ATP + CoA = a long-chain fatty acyl-CoA + AMP + diphosphate</text>
        <dbReference type="Rhea" id="RHEA:15421"/>
        <dbReference type="ChEBI" id="CHEBI:30616"/>
        <dbReference type="ChEBI" id="CHEBI:33019"/>
        <dbReference type="ChEBI" id="CHEBI:57287"/>
        <dbReference type="ChEBI" id="CHEBI:57560"/>
        <dbReference type="ChEBI" id="CHEBI:83139"/>
        <dbReference type="ChEBI" id="CHEBI:456215"/>
        <dbReference type="EC" id="6.2.1.3"/>
    </reaction>
    <physiologicalReaction direction="left-to-right" evidence="7">
        <dbReference type="Rhea" id="RHEA:15422"/>
    </physiologicalReaction>
</comment>
<evidence type="ECO:0000256" key="2">
    <source>
        <dbReference type="ARBA" id="ARBA00022598"/>
    </source>
</evidence>
<evidence type="ECO:0000256" key="14">
    <source>
        <dbReference type="SAM" id="MobiDB-lite"/>
    </source>
</evidence>
<comment type="catalytic activity">
    <reaction evidence="8">
        <text>12-hydroxy-(5Z,8Z,10E,14Z)-eicosatetraenoate + ATP + CoA = 12-hydroxy-(5Z,8Z,10E,14Z)-eicosatetraenoyl-CoA + AMP + diphosphate</text>
        <dbReference type="Rhea" id="RHEA:52112"/>
        <dbReference type="ChEBI" id="CHEBI:30616"/>
        <dbReference type="ChEBI" id="CHEBI:33019"/>
        <dbReference type="ChEBI" id="CHEBI:57287"/>
        <dbReference type="ChEBI" id="CHEBI:90718"/>
        <dbReference type="ChEBI" id="CHEBI:136408"/>
        <dbReference type="ChEBI" id="CHEBI:456215"/>
    </reaction>
    <physiologicalReaction direction="left-to-right" evidence="8">
        <dbReference type="Rhea" id="RHEA:52113"/>
    </physiologicalReaction>
</comment>
<dbReference type="GO" id="GO:0016020">
    <property type="term" value="C:membrane"/>
    <property type="evidence" value="ECO:0007669"/>
    <property type="project" value="TreeGrafter"/>
</dbReference>
<feature type="domain" description="AMP-dependent synthetase/ligase" evidence="15">
    <location>
        <begin position="136"/>
        <end position="527"/>
    </location>
</feature>
<evidence type="ECO:0000313" key="16">
    <source>
        <dbReference type="EMBL" id="KHN80059.1"/>
    </source>
</evidence>
<evidence type="ECO:0000256" key="7">
    <source>
        <dbReference type="ARBA" id="ARBA00024484"/>
    </source>
</evidence>
<comment type="function">
    <text evidence="13">Catalyzes the conversion of long-chain fatty acids to their active form acyl-CoAs for both synthesis of cellular lipids, and degradation via beta-oxidation.</text>
</comment>
<organism evidence="16 17">
    <name type="scientific">Toxocara canis</name>
    <name type="common">Canine roundworm</name>
    <dbReference type="NCBI Taxonomy" id="6265"/>
    <lineage>
        <taxon>Eukaryota</taxon>
        <taxon>Metazoa</taxon>
        <taxon>Ecdysozoa</taxon>
        <taxon>Nematoda</taxon>
        <taxon>Chromadorea</taxon>
        <taxon>Rhabditida</taxon>
        <taxon>Spirurina</taxon>
        <taxon>Ascaridomorpha</taxon>
        <taxon>Ascaridoidea</taxon>
        <taxon>Toxocaridae</taxon>
        <taxon>Toxocara</taxon>
    </lineage>
</organism>
<evidence type="ECO:0000256" key="12">
    <source>
        <dbReference type="ARBA" id="ARBA00049139"/>
    </source>
</evidence>
<dbReference type="STRING" id="6265.A0A0B2VF22"/>
<name>A0A0B2VF22_TOXCA</name>
<evidence type="ECO:0000256" key="3">
    <source>
        <dbReference type="ARBA" id="ARBA00022741"/>
    </source>
</evidence>
<evidence type="ECO:0000256" key="11">
    <source>
        <dbReference type="ARBA" id="ARBA00024565"/>
    </source>
</evidence>
<comment type="catalytic activity">
    <reaction evidence="12">
        <text>hexadecanoate + ATP + CoA = hexadecanoyl-CoA + AMP + diphosphate</text>
        <dbReference type="Rhea" id="RHEA:30751"/>
        <dbReference type="ChEBI" id="CHEBI:7896"/>
        <dbReference type="ChEBI" id="CHEBI:30616"/>
        <dbReference type="ChEBI" id="CHEBI:33019"/>
        <dbReference type="ChEBI" id="CHEBI:57287"/>
        <dbReference type="ChEBI" id="CHEBI:57379"/>
        <dbReference type="ChEBI" id="CHEBI:456215"/>
    </reaction>
    <physiologicalReaction direction="left-to-right" evidence="12">
        <dbReference type="Rhea" id="RHEA:30752"/>
    </physiologicalReaction>
</comment>
<evidence type="ECO:0000256" key="1">
    <source>
        <dbReference type="ARBA" id="ARBA00006432"/>
    </source>
</evidence>
<comment type="catalytic activity">
    <reaction evidence="9">
        <text>15-hydroxy-(5Z,8Z,11Z,13E)-eicosatetraenoate + ATP + CoA = 15-hydroxy-(5Z,8Z,11Z,13E)-eicosatetraenoyl-CoA + AMP + diphosphate</text>
        <dbReference type="Rhea" id="RHEA:52116"/>
        <dbReference type="ChEBI" id="CHEBI:30616"/>
        <dbReference type="ChEBI" id="CHEBI:33019"/>
        <dbReference type="ChEBI" id="CHEBI:57287"/>
        <dbReference type="ChEBI" id="CHEBI:78832"/>
        <dbReference type="ChEBI" id="CHEBI:136409"/>
        <dbReference type="ChEBI" id="CHEBI:456215"/>
    </reaction>
    <physiologicalReaction direction="left-to-right" evidence="9">
        <dbReference type="Rhea" id="RHEA:52117"/>
    </physiologicalReaction>
</comment>
<evidence type="ECO:0000313" key="17">
    <source>
        <dbReference type="Proteomes" id="UP000031036"/>
    </source>
</evidence>
<dbReference type="OrthoDB" id="1700726at2759"/>
<evidence type="ECO:0000256" key="6">
    <source>
        <dbReference type="ARBA" id="ARBA00024469"/>
    </source>
</evidence>
<dbReference type="GO" id="GO:0005783">
    <property type="term" value="C:endoplasmic reticulum"/>
    <property type="evidence" value="ECO:0007669"/>
    <property type="project" value="TreeGrafter"/>
</dbReference>
<reference evidence="16 17" key="1">
    <citation type="submission" date="2014-11" db="EMBL/GenBank/DDBJ databases">
        <title>Genetic blueprint of the zoonotic pathogen Toxocara canis.</title>
        <authorList>
            <person name="Zhu X.-Q."/>
            <person name="Korhonen P.K."/>
            <person name="Cai H."/>
            <person name="Young N.D."/>
            <person name="Nejsum P."/>
            <person name="von Samson-Himmelstjerna G."/>
            <person name="Boag P.R."/>
            <person name="Tan P."/>
            <person name="Li Q."/>
            <person name="Min J."/>
            <person name="Yang Y."/>
            <person name="Wang X."/>
            <person name="Fang X."/>
            <person name="Hall R.S."/>
            <person name="Hofmann A."/>
            <person name="Sternberg P.W."/>
            <person name="Jex A.R."/>
            <person name="Gasser R.B."/>
        </authorList>
    </citation>
    <scope>NUCLEOTIDE SEQUENCE [LARGE SCALE GENOMIC DNA]</scope>
    <source>
        <strain evidence="16">PN_DK_2014</strain>
    </source>
</reference>
<dbReference type="Gene3D" id="3.40.50.12780">
    <property type="entry name" value="N-terminal domain of ligase-like"/>
    <property type="match status" value="1"/>
</dbReference>
<gene>
    <name evidence="16" type="primary">Acsl5</name>
    <name evidence="16" type="ORF">Tcan_17195</name>
</gene>
<accession>A0A0B2VF22</accession>
<keyword evidence="13" id="KW-0443">Lipid metabolism</keyword>
<dbReference type="InterPro" id="IPR000873">
    <property type="entry name" value="AMP-dep_synth/lig_dom"/>
</dbReference>
<evidence type="ECO:0000259" key="15">
    <source>
        <dbReference type="Pfam" id="PF00501"/>
    </source>
</evidence>
<comment type="catalytic activity">
    <reaction evidence="10">
        <text>(5Z,8Z,11Z,14Z)-eicosatetraenoate + ATP + CoA = (5Z,8Z,11Z,14Z)-eicosatetraenoyl-CoA + AMP + diphosphate</text>
        <dbReference type="Rhea" id="RHEA:19713"/>
        <dbReference type="ChEBI" id="CHEBI:30616"/>
        <dbReference type="ChEBI" id="CHEBI:32395"/>
        <dbReference type="ChEBI" id="CHEBI:33019"/>
        <dbReference type="ChEBI" id="CHEBI:57287"/>
        <dbReference type="ChEBI" id="CHEBI:57368"/>
        <dbReference type="ChEBI" id="CHEBI:456215"/>
        <dbReference type="EC" id="6.2.1.15"/>
    </reaction>
    <physiologicalReaction direction="left-to-right" evidence="10">
        <dbReference type="Rhea" id="RHEA:19714"/>
    </physiologicalReaction>
</comment>
<evidence type="ECO:0000256" key="13">
    <source>
        <dbReference type="RuleBase" id="RU369030"/>
    </source>
</evidence>
<dbReference type="InterPro" id="IPR042099">
    <property type="entry name" value="ANL_N_sf"/>
</dbReference>
<keyword evidence="2 13" id="KW-0436">Ligase</keyword>
<evidence type="ECO:0000256" key="4">
    <source>
        <dbReference type="ARBA" id="ARBA00022832"/>
    </source>
</evidence>
<dbReference type="InterPro" id="IPR020845">
    <property type="entry name" value="AMP-binding_CS"/>
</dbReference>
<dbReference type="Proteomes" id="UP000031036">
    <property type="component" value="Unassembled WGS sequence"/>
</dbReference>
<keyword evidence="4 13" id="KW-0276">Fatty acid metabolism</keyword>
<dbReference type="InterPro" id="IPR045311">
    <property type="entry name" value="LC-FACS_euk"/>
</dbReference>
<dbReference type="PANTHER" id="PTHR43272">
    <property type="entry name" value="LONG-CHAIN-FATTY-ACID--COA LIGASE"/>
    <property type="match status" value="1"/>
</dbReference>
<evidence type="ECO:0000256" key="5">
    <source>
        <dbReference type="ARBA" id="ARBA00022840"/>
    </source>
</evidence>
<comment type="catalytic activity">
    <reaction evidence="11">
        <text>(E)-hexadec-2-enoate + ATP + CoA = (2E)-hexadecenoyl-CoA + AMP + diphosphate</text>
        <dbReference type="Rhea" id="RHEA:36139"/>
        <dbReference type="ChEBI" id="CHEBI:30616"/>
        <dbReference type="ChEBI" id="CHEBI:33019"/>
        <dbReference type="ChEBI" id="CHEBI:57287"/>
        <dbReference type="ChEBI" id="CHEBI:61526"/>
        <dbReference type="ChEBI" id="CHEBI:72745"/>
        <dbReference type="ChEBI" id="CHEBI:456215"/>
    </reaction>
    <physiologicalReaction direction="left-to-right" evidence="11">
        <dbReference type="Rhea" id="RHEA:36140"/>
    </physiologicalReaction>
</comment>
<dbReference type="GO" id="GO:0047676">
    <property type="term" value="F:arachidonate-CoA ligase activity"/>
    <property type="evidence" value="ECO:0007669"/>
    <property type="project" value="UniProtKB-EC"/>
</dbReference>
<dbReference type="CDD" id="cd05927">
    <property type="entry name" value="LC-FACS_euk"/>
    <property type="match status" value="1"/>
</dbReference>
<protein>
    <recommendedName>
        <fullName evidence="13">Long-chain-fatty-acid--CoA ligase</fullName>
        <ecNumber evidence="13">6.2.1.3</ecNumber>
    </recommendedName>
</protein>